<organism evidence="2 3">
    <name type="scientific">Cellulomonas humilata</name>
    <dbReference type="NCBI Taxonomy" id="144055"/>
    <lineage>
        <taxon>Bacteria</taxon>
        <taxon>Bacillati</taxon>
        <taxon>Actinomycetota</taxon>
        <taxon>Actinomycetes</taxon>
        <taxon>Micrococcales</taxon>
        <taxon>Cellulomonadaceae</taxon>
        <taxon>Cellulomonas</taxon>
    </lineage>
</organism>
<dbReference type="NCBIfam" id="NF033206">
    <property type="entry name" value="ScyE_fam"/>
    <property type="match status" value="1"/>
</dbReference>
<dbReference type="EMBL" id="JABMCI010000032">
    <property type="protein sequence ID" value="NUU15747.1"/>
    <property type="molecule type" value="Genomic_DNA"/>
</dbReference>
<evidence type="ECO:0000313" key="3">
    <source>
        <dbReference type="Proteomes" id="UP000565724"/>
    </source>
</evidence>
<proteinExistence type="predicted"/>
<name>A0A7Y5ZX81_9CELL</name>
<accession>A0A7Y5ZX81</accession>
<dbReference type="AlphaFoldDB" id="A0A7Y5ZX81"/>
<keyword evidence="3" id="KW-1185">Reference proteome</keyword>
<protein>
    <submittedName>
        <fullName evidence="2">ScyD/ScyE family protein</fullName>
    </submittedName>
</protein>
<dbReference type="InterPro" id="IPR048031">
    <property type="entry name" value="ScyD/ScyE-like"/>
</dbReference>
<keyword evidence="1" id="KW-0732">Signal</keyword>
<dbReference type="RefSeq" id="WP_175345659.1">
    <property type="nucleotide sequence ID" value="NZ_JABMCI010000032.1"/>
</dbReference>
<evidence type="ECO:0000256" key="1">
    <source>
        <dbReference type="SAM" id="SignalP"/>
    </source>
</evidence>
<dbReference type="SUPFAM" id="SSF63825">
    <property type="entry name" value="YWTD domain"/>
    <property type="match status" value="1"/>
</dbReference>
<feature type="signal peptide" evidence="1">
    <location>
        <begin position="1"/>
        <end position="26"/>
    </location>
</feature>
<dbReference type="SUPFAM" id="SSF101898">
    <property type="entry name" value="NHL repeat"/>
    <property type="match status" value="1"/>
</dbReference>
<dbReference type="InterPro" id="IPR011042">
    <property type="entry name" value="6-blade_b-propeller_TolB-like"/>
</dbReference>
<dbReference type="Proteomes" id="UP000565724">
    <property type="component" value="Unassembled WGS sequence"/>
</dbReference>
<feature type="chain" id="PRO_5031107125" evidence="1">
    <location>
        <begin position="27"/>
        <end position="383"/>
    </location>
</feature>
<evidence type="ECO:0000313" key="2">
    <source>
        <dbReference type="EMBL" id="NUU15747.1"/>
    </source>
</evidence>
<dbReference type="Gene3D" id="2.120.10.30">
    <property type="entry name" value="TolB, C-terminal domain"/>
    <property type="match status" value="1"/>
</dbReference>
<gene>
    <name evidence="2" type="ORF">HP550_00590</name>
</gene>
<sequence length="383" mass="39404">MRGTRSIAVAALAAGGLLVAGLPASAADTDGFGHRGATVQELARGWHPGHGHGPKPPTAGEPTPVAEHLVTPLTFDLDRRGTLYVGQAFAGTLVSVRPGEAPQELSPSSGTDVAAVSTLLGSVTWAERGGDQFQVLSSVLKRRGHDGQIRVVADLLAYEQQANPDGAVGYAFTDLDPACAATLVPPFAPYTGAVDSHAYGSVSLPGVTYIADAGANAVLKVDHRGRVSTVAVLPPVPVEVTAEIAGALGMPDCVVGHQYNLEPVPTDVELGHDGWLYVSTLPGGPEDGSLGPLGAVYRVNPWTGAVKPFASGFSGATNVAIGSGGTVYVAELYVNQVSSVTRRGVVTPLVSLNQPAGLEWSHGKLYVSMDVFGDGKIVSLRVR</sequence>
<comment type="caution">
    <text evidence="2">The sequence shown here is derived from an EMBL/GenBank/DDBJ whole genome shotgun (WGS) entry which is preliminary data.</text>
</comment>
<reference evidence="2 3" key="1">
    <citation type="submission" date="2020-05" db="EMBL/GenBank/DDBJ databases">
        <title>Genome Sequencing of Type Strains.</title>
        <authorList>
            <person name="Lemaire J.F."/>
            <person name="Inderbitzin P."/>
            <person name="Gregorio O.A."/>
            <person name="Collins S.B."/>
            <person name="Wespe N."/>
            <person name="Knight-Connoni V."/>
        </authorList>
    </citation>
    <scope>NUCLEOTIDE SEQUENCE [LARGE SCALE GENOMIC DNA]</scope>
    <source>
        <strain evidence="2 3">ATCC 25174</strain>
    </source>
</reference>